<reference evidence="1 3" key="2">
    <citation type="journal article" date="2011" name="PLoS Biol.">
        <title>Modernizing reference genome assemblies.</title>
        <authorList>
            <person name="Church D.M."/>
            <person name="Schneider V.A."/>
            <person name="Graves T."/>
            <person name="Auger K."/>
            <person name="Cunningham F."/>
            <person name="Bouk N."/>
            <person name="Chen H.C."/>
            <person name="Agarwala R."/>
            <person name="McLaren W.M."/>
            <person name="Ritchie G.R."/>
            <person name="Albracht D."/>
            <person name="Kremitzki M."/>
            <person name="Rock S."/>
            <person name="Kotkiewicz H."/>
            <person name="Kremitzki C."/>
            <person name="Wollam A."/>
            <person name="Trani L."/>
            <person name="Fulton L."/>
            <person name="Fulton R."/>
            <person name="Matthews L."/>
            <person name="Whitehead S."/>
            <person name="Chow W."/>
            <person name="Torrance J."/>
            <person name="Dunn M."/>
            <person name="Harden G."/>
            <person name="Threadgold G."/>
            <person name="Wood J."/>
            <person name="Collins J."/>
            <person name="Heath P."/>
            <person name="Griffiths G."/>
            <person name="Pelan S."/>
            <person name="Grafham D."/>
            <person name="Eichler E.E."/>
            <person name="Weinstock G."/>
            <person name="Mardis E.R."/>
            <person name="Wilson R.K."/>
            <person name="Howe K."/>
            <person name="Flicek P."/>
            <person name="Hubbard T."/>
        </authorList>
    </citation>
    <scope>NUCLEOTIDE SEQUENCE [LARGE SCALE GENOMIC DNA]</scope>
    <source>
        <strain evidence="1 3">C57BL/6J</strain>
    </source>
</reference>
<proteinExistence type="predicted"/>
<dbReference type="GeneTree" id="ENSGT00940000157866"/>
<gene>
    <name evidence="1 2" type="primary">Sugct</name>
</gene>
<dbReference type="Proteomes" id="UP000000589">
    <property type="component" value="Chromosome 13"/>
</dbReference>
<reference evidence="1" key="4">
    <citation type="submission" date="2025-09" db="UniProtKB">
        <authorList>
            <consortium name="Ensembl"/>
        </authorList>
    </citation>
    <scope>IDENTIFICATION</scope>
    <source>
        <strain evidence="1">C57BL/6J</strain>
    </source>
</reference>
<reference evidence="1 3" key="1">
    <citation type="journal article" date="2009" name="PLoS Biol.">
        <title>Lineage-specific biology revealed by a finished genome assembly of the mouse.</title>
        <authorList>
            <consortium name="Mouse Genome Sequencing Consortium"/>
            <person name="Church D.M."/>
            <person name="Goodstadt L."/>
            <person name="Hillier L.W."/>
            <person name="Zody M.C."/>
            <person name="Goldstein S."/>
            <person name="She X."/>
            <person name="Bult C.J."/>
            <person name="Agarwala R."/>
            <person name="Cherry J.L."/>
            <person name="DiCuccio M."/>
            <person name="Hlavina W."/>
            <person name="Kapustin Y."/>
            <person name="Meric P."/>
            <person name="Maglott D."/>
            <person name="Birtle Z."/>
            <person name="Marques A.C."/>
            <person name="Graves T."/>
            <person name="Zhou S."/>
            <person name="Teague B."/>
            <person name="Potamousis K."/>
            <person name="Churas C."/>
            <person name="Place M."/>
            <person name="Herschleb J."/>
            <person name="Runnheim R."/>
            <person name="Forrest D."/>
            <person name="Amos-Landgraf J."/>
            <person name="Schwartz D.C."/>
            <person name="Cheng Z."/>
            <person name="Lindblad-Toh K."/>
            <person name="Eichler E.E."/>
            <person name="Ponting C.P."/>
        </authorList>
    </citation>
    <scope>NUCLEOTIDE SEQUENCE [LARGE SCALE GENOMIC DNA]</scope>
    <source>
        <strain evidence="1 3">C57BL/6J</strain>
    </source>
</reference>
<evidence type="ECO:0000313" key="2">
    <source>
        <dbReference type="MGI" id="MGI:1923221"/>
    </source>
</evidence>
<sequence length="47" mass="5319">MLWMLARAVAFRRPGRGLAGGRGLWTGRPQSGSPMYPWLDLTSQRFI</sequence>
<dbReference type="Antibodypedia" id="49926">
    <property type="antibodies" value="127 antibodies from 19 providers"/>
</dbReference>
<dbReference type="Bgee" id="ENSMUSG00000055137">
    <property type="expression patterns" value="Expressed in right kidney and 110 other cell types or tissues"/>
</dbReference>
<name>A0A1Y7VJ81_MOUSE</name>
<dbReference type="VEuPathDB" id="HostDB:ENSMUSG00000055137"/>
<dbReference type="Ensembl" id="ENSMUST00000220514.2">
    <property type="protein sequence ID" value="ENSMUSP00000152307.2"/>
    <property type="gene ID" value="ENSMUSG00000055137.8"/>
</dbReference>
<dbReference type="AGR" id="MGI:1923221"/>
<keyword evidence="3" id="KW-1185">Reference proteome</keyword>
<dbReference type="ExpressionAtlas" id="A0A1Y7VJ81">
    <property type="expression patterns" value="baseline and differential"/>
</dbReference>
<protein>
    <submittedName>
        <fullName evidence="1">Succinyl-CoA glutarate-CoA transferase</fullName>
    </submittedName>
</protein>
<dbReference type="MGI" id="MGI:1923221">
    <property type="gene designation" value="Sugct"/>
</dbReference>
<evidence type="ECO:0000313" key="3">
    <source>
        <dbReference type="Proteomes" id="UP000000589"/>
    </source>
</evidence>
<dbReference type="AlphaFoldDB" id="A0A1Y7VJ81"/>
<accession>A0A1Y7VJ81</accession>
<reference evidence="1" key="3">
    <citation type="submission" date="2025-08" db="UniProtKB">
        <authorList>
            <consortium name="Ensembl"/>
        </authorList>
    </citation>
    <scope>IDENTIFICATION</scope>
    <source>
        <strain evidence="1">C57BL/6J</strain>
    </source>
</reference>
<evidence type="ECO:0000313" key="1">
    <source>
        <dbReference type="Ensembl" id="ENSMUSP00000152307.2"/>
    </source>
</evidence>
<organism evidence="1 3">
    <name type="scientific">Mus musculus</name>
    <name type="common">Mouse</name>
    <dbReference type="NCBI Taxonomy" id="10090"/>
    <lineage>
        <taxon>Eukaryota</taxon>
        <taxon>Metazoa</taxon>
        <taxon>Chordata</taxon>
        <taxon>Craniata</taxon>
        <taxon>Vertebrata</taxon>
        <taxon>Euteleostomi</taxon>
        <taxon>Mammalia</taxon>
        <taxon>Eutheria</taxon>
        <taxon>Euarchontoglires</taxon>
        <taxon>Glires</taxon>
        <taxon>Rodentia</taxon>
        <taxon>Myomorpha</taxon>
        <taxon>Muroidea</taxon>
        <taxon>Muridae</taxon>
        <taxon>Murinae</taxon>
        <taxon>Mus</taxon>
        <taxon>Mus</taxon>
    </lineage>
</organism>